<dbReference type="Pfam" id="PF16889">
    <property type="entry name" value="Hepar_II_III_N"/>
    <property type="match status" value="1"/>
</dbReference>
<dbReference type="AlphaFoldDB" id="A0A085WI68"/>
<evidence type="ECO:0000256" key="4">
    <source>
        <dbReference type="ARBA" id="ARBA00023239"/>
    </source>
</evidence>
<dbReference type="Gene3D" id="1.50.10.100">
    <property type="entry name" value="Chondroitin AC/alginate lyase"/>
    <property type="match status" value="1"/>
</dbReference>
<dbReference type="EMBL" id="JMCB01000008">
    <property type="protein sequence ID" value="KFE67294.1"/>
    <property type="molecule type" value="Genomic_DNA"/>
</dbReference>
<comment type="caution">
    <text evidence="8">The sequence shown here is derived from an EMBL/GenBank/DDBJ whole genome shotgun (WGS) entry which is preliminary data.</text>
</comment>
<keyword evidence="4" id="KW-0456">Lyase</keyword>
<keyword evidence="3" id="KW-0574">Periplasm</keyword>
<dbReference type="InterPro" id="IPR031680">
    <property type="entry name" value="Hepar_II_III_N"/>
</dbReference>
<evidence type="ECO:0000313" key="8">
    <source>
        <dbReference type="EMBL" id="KFE67381.1"/>
    </source>
</evidence>
<dbReference type="SUPFAM" id="SSF48230">
    <property type="entry name" value="Chondroitin AC/alginate lyase"/>
    <property type="match status" value="1"/>
</dbReference>
<evidence type="ECO:0000256" key="2">
    <source>
        <dbReference type="ARBA" id="ARBA00022729"/>
    </source>
</evidence>
<dbReference type="PANTHER" id="PTHR39210:SF1">
    <property type="entry name" value="HEPARIN-SULFATE LYASE"/>
    <property type="match status" value="1"/>
</dbReference>
<feature type="domain" description="Heparinase II/III-like C-terminal" evidence="5">
    <location>
        <begin position="353"/>
        <end position="564"/>
    </location>
</feature>
<dbReference type="Pfam" id="PF07940">
    <property type="entry name" value="Hepar_II_III_C"/>
    <property type="match status" value="1"/>
</dbReference>
<dbReference type="GO" id="GO:0016829">
    <property type="term" value="F:lyase activity"/>
    <property type="evidence" value="ECO:0007669"/>
    <property type="project" value="UniProtKB-KW"/>
</dbReference>
<dbReference type="InterPro" id="IPR012480">
    <property type="entry name" value="Hepar_II_III_C"/>
</dbReference>
<evidence type="ECO:0000259" key="5">
    <source>
        <dbReference type="Pfam" id="PF07940"/>
    </source>
</evidence>
<keyword evidence="9" id="KW-1185">Reference proteome</keyword>
<evidence type="ECO:0000256" key="3">
    <source>
        <dbReference type="ARBA" id="ARBA00022764"/>
    </source>
</evidence>
<evidence type="ECO:0000313" key="7">
    <source>
        <dbReference type="EMBL" id="KFE67294.1"/>
    </source>
</evidence>
<proteinExistence type="predicted"/>
<reference evidence="8 9" key="1">
    <citation type="submission" date="2014-04" db="EMBL/GenBank/DDBJ databases">
        <title>Genome assembly of Hyalangium minutum DSM 14724.</title>
        <authorList>
            <person name="Sharma G."/>
            <person name="Subramanian S."/>
        </authorList>
    </citation>
    <scope>NUCLEOTIDE SEQUENCE [LARGE SCALE GENOMIC DNA]</scope>
    <source>
        <strain evidence="8 9">DSM 14724</strain>
    </source>
</reference>
<organism evidence="8 9">
    <name type="scientific">Hyalangium minutum</name>
    <dbReference type="NCBI Taxonomy" id="394096"/>
    <lineage>
        <taxon>Bacteria</taxon>
        <taxon>Pseudomonadati</taxon>
        <taxon>Myxococcota</taxon>
        <taxon>Myxococcia</taxon>
        <taxon>Myxococcales</taxon>
        <taxon>Cystobacterineae</taxon>
        <taxon>Archangiaceae</taxon>
        <taxon>Hyalangium</taxon>
    </lineage>
</organism>
<evidence type="ECO:0000259" key="6">
    <source>
        <dbReference type="Pfam" id="PF16889"/>
    </source>
</evidence>
<dbReference type="STRING" id="394096.DB31_8647"/>
<dbReference type="InterPro" id="IPR008929">
    <property type="entry name" value="Chondroitin_lyas"/>
</dbReference>
<sequence length="634" mass="71350">MLLSSLPGCTENPGKDRFAAYFCEEQEPEHSERGECDGGECVVEGHRWGKEIAYIELDEGDLESADLIMEDTWPVPRYEPVKLPHSLTWREDPYGEKYWQFVFYGLRPTAHLLWAYRETGLRKYRDKLMQVLESYSQHGPSSPYGWDKHGTAFRAMVLVNTYWKLKHANALSHQEARLLEDMIRSDAVFLAKPRNFEDSYNHGFAQAAGLLLVAENFPGWPESPGWRELVLSRYADLLDLVIAPDGFIVENSVYYHFYVMAQVWMLAGWAKKYDVKLPGNLWAAVDRMVYVGARIIQPDGNIPMLGASQARQVRRFLPPLFYGLAEKYPEFRHTLSAGMCGTAPTDRLSTYWSGGLAILRSDFGGQKEYLAQTHVTFDAGPFRTDHSQLDALNLVLFAAGRTLLTDSGMFTEDPGPEKDYYQGTRAHNTVVVDGKDQALGDAVLGTSITGDGWLYQSGHHTLYEGVMHWRSLFLLEKDVVLVLDRLTADTPHQYEQRWHLPPDLMPTLEGTTARVENEEGQRLLRIVQANPRGLSVSTVRGGKEPVDGWYSTNYGKQREATVLLYQRQGGETDYATLFAAGEYATQHARVSSSGSGSVYEVQACAAGHAWRIRVDGVGQSQESVSVERSDASCQ</sequence>
<comment type="subcellular location">
    <subcellularLocation>
        <location evidence="1">Periplasm</location>
    </subcellularLocation>
</comment>
<protein>
    <submittedName>
        <fullName evidence="8">Uncharacterized protein</fullName>
    </submittedName>
</protein>
<evidence type="ECO:0000256" key="1">
    <source>
        <dbReference type="ARBA" id="ARBA00004418"/>
    </source>
</evidence>
<dbReference type="Proteomes" id="UP000028725">
    <property type="component" value="Unassembled WGS sequence"/>
</dbReference>
<feature type="domain" description="Heparin-sulfate lyase N-terminal" evidence="6">
    <location>
        <begin position="53"/>
        <end position="314"/>
    </location>
</feature>
<name>A0A085WI68_9BACT</name>
<evidence type="ECO:0000313" key="9">
    <source>
        <dbReference type="Proteomes" id="UP000028725"/>
    </source>
</evidence>
<dbReference type="EMBL" id="JMCB01000008">
    <property type="protein sequence ID" value="KFE67381.1"/>
    <property type="molecule type" value="Genomic_DNA"/>
</dbReference>
<accession>A0A085WI68</accession>
<dbReference type="GO" id="GO:0042597">
    <property type="term" value="C:periplasmic space"/>
    <property type="evidence" value="ECO:0007669"/>
    <property type="project" value="UniProtKB-SubCell"/>
</dbReference>
<dbReference type="PANTHER" id="PTHR39210">
    <property type="entry name" value="HEPARIN-SULFATE LYASE"/>
    <property type="match status" value="1"/>
</dbReference>
<gene>
    <name evidence="7" type="ORF">DB31_8647</name>
    <name evidence="8" type="ORF">DB31_8734</name>
</gene>
<keyword evidence="2" id="KW-0732">Signal</keyword>
<dbReference type="Gene3D" id="2.70.98.70">
    <property type="match status" value="1"/>
</dbReference>